<proteinExistence type="predicted"/>
<name>A0A9K3CNT1_9EUKA</name>
<dbReference type="AlphaFoldDB" id="A0A9K3CNT1"/>
<sequence length="613" mass="66507">MQEHDAITTISTDSTLAVPLSPLQHLQSLVDVTYNLALSELVHPSTSLDFPLLRLVFIPNICGTAPEDIAHLVAEEGLSAEILYPHCLEEVLFRLPECHFLLIPFTVTGMSPPTSSVNSAMDALSPISHTLSTHAVSISCVWQWTVGLDKHGPLYKGMASALYEALSDAMNTKAYTLGPAPEAHIPTQGDTDAVLRRWREAGGGGCESALERGTCTTWSTKPHTTADKHKVHKVQDIRDLLLSKHPYLPAPSASYVAVFVETDTEAQAVDSVLGYAPLWAVQAGFHVVGSETQAETTGVVVSMEYLGRLSPEGVVRKAAALRQFLRGRPFDGVLCMHLSPESAQAIPTPIIDALSDRLHFKRLKHTHVVVVSQAQDTDALQHMADTLLDRFSAWESLSIGHTVDIVTQAIEGIGADATGDGPFRMLNHGGDNGWARIDTGTSPMHLPGGSVYVLYMPDLVPAALKRVTSLFTRMDLSVCVLDTISSPSAVRKRVCSGTKADVVLVTWGDADARQGTKRHKVHRALWESLGRAGRPVHALFSVDRKHYLRNRALSHVMEAVIQLANHVYLPKLSPPVREFICVTGDGVFTNGVEAVMCANYGEEGVTGPDTFNR</sequence>
<gene>
    <name evidence="1" type="ORF">KIPB_000176</name>
</gene>
<organism evidence="1 2">
    <name type="scientific">Kipferlia bialata</name>
    <dbReference type="NCBI Taxonomy" id="797122"/>
    <lineage>
        <taxon>Eukaryota</taxon>
        <taxon>Metamonada</taxon>
        <taxon>Carpediemonas-like organisms</taxon>
        <taxon>Kipferlia</taxon>
    </lineage>
</organism>
<keyword evidence="2" id="KW-1185">Reference proteome</keyword>
<comment type="caution">
    <text evidence="1">The sequence shown here is derived from an EMBL/GenBank/DDBJ whole genome shotgun (WGS) entry which is preliminary data.</text>
</comment>
<evidence type="ECO:0000313" key="2">
    <source>
        <dbReference type="Proteomes" id="UP000265618"/>
    </source>
</evidence>
<protein>
    <submittedName>
        <fullName evidence="1">Uncharacterized protein</fullName>
    </submittedName>
</protein>
<dbReference type="EMBL" id="BDIP01000019">
    <property type="protein sequence ID" value="GIQ79522.1"/>
    <property type="molecule type" value="Genomic_DNA"/>
</dbReference>
<evidence type="ECO:0000313" key="1">
    <source>
        <dbReference type="EMBL" id="GIQ79522.1"/>
    </source>
</evidence>
<reference evidence="1 2" key="1">
    <citation type="journal article" date="2018" name="PLoS ONE">
        <title>The draft genome of Kipferlia bialata reveals reductive genome evolution in fornicate parasites.</title>
        <authorList>
            <person name="Tanifuji G."/>
            <person name="Takabayashi S."/>
            <person name="Kume K."/>
            <person name="Takagi M."/>
            <person name="Nakayama T."/>
            <person name="Kamikawa R."/>
            <person name="Inagaki Y."/>
            <person name="Hashimoto T."/>
        </authorList>
    </citation>
    <scope>NUCLEOTIDE SEQUENCE [LARGE SCALE GENOMIC DNA]</scope>
    <source>
        <strain evidence="1">NY0173</strain>
    </source>
</reference>
<accession>A0A9K3CNT1</accession>
<dbReference type="Proteomes" id="UP000265618">
    <property type="component" value="Unassembled WGS sequence"/>
</dbReference>